<dbReference type="Proteomes" id="UP001549773">
    <property type="component" value="Unassembled WGS sequence"/>
</dbReference>
<keyword evidence="2" id="KW-1185">Reference proteome</keyword>
<gene>
    <name evidence="1" type="ORF">ABXZ32_13560</name>
</gene>
<sequence>MDYIETLSACHHRFRFLLEELSDESGDVLKKNRLVEEFKNEIEVYCFVSASFFLNPNNKKYTDQPDIMDLNGESIMRSVGELDPMANDNSTWSNQIFRLKEEVENLLFHYEKALGSNLYIIQN</sequence>
<dbReference type="EMBL" id="JBEWYP010000008">
    <property type="protein sequence ID" value="MET7030430.1"/>
    <property type="molecule type" value="Genomic_DNA"/>
</dbReference>
<reference evidence="1 2" key="1">
    <citation type="submission" date="2024-07" db="EMBL/GenBank/DDBJ databases">
        <title>The genome sequence of type strain Sediminicola luteus GDMCC 1.2596T.</title>
        <authorList>
            <person name="Liu Y."/>
        </authorList>
    </citation>
    <scope>NUCLEOTIDE SEQUENCE [LARGE SCALE GENOMIC DNA]</scope>
    <source>
        <strain evidence="1 2">GDMCC 1.2596</strain>
    </source>
</reference>
<dbReference type="RefSeq" id="WP_354619226.1">
    <property type="nucleotide sequence ID" value="NZ_JBEWYP010000008.1"/>
</dbReference>
<name>A0ABV2TYS3_9FLAO</name>
<protein>
    <submittedName>
        <fullName evidence="1">Uncharacterized protein</fullName>
    </submittedName>
</protein>
<evidence type="ECO:0000313" key="2">
    <source>
        <dbReference type="Proteomes" id="UP001549773"/>
    </source>
</evidence>
<evidence type="ECO:0000313" key="1">
    <source>
        <dbReference type="EMBL" id="MET7030430.1"/>
    </source>
</evidence>
<accession>A0ABV2TYS3</accession>
<comment type="caution">
    <text evidence="1">The sequence shown here is derived from an EMBL/GenBank/DDBJ whole genome shotgun (WGS) entry which is preliminary data.</text>
</comment>
<organism evidence="1 2">
    <name type="scientific">Sediminicola luteus</name>
    <dbReference type="NCBI Taxonomy" id="319238"/>
    <lineage>
        <taxon>Bacteria</taxon>
        <taxon>Pseudomonadati</taxon>
        <taxon>Bacteroidota</taxon>
        <taxon>Flavobacteriia</taxon>
        <taxon>Flavobacteriales</taxon>
        <taxon>Flavobacteriaceae</taxon>
        <taxon>Sediminicola</taxon>
    </lineage>
</organism>
<proteinExistence type="predicted"/>